<reference evidence="1 2" key="1">
    <citation type="journal article" date="2018" name="Front. Plant Sci.">
        <title>Red Clover (Trifolium pratense) and Zigzag Clover (T. medium) - A Picture of Genomic Similarities and Differences.</title>
        <authorList>
            <person name="Dluhosova J."/>
            <person name="Istvanek J."/>
            <person name="Nedelnik J."/>
            <person name="Repkova J."/>
        </authorList>
    </citation>
    <scope>NUCLEOTIDE SEQUENCE [LARGE SCALE GENOMIC DNA]</scope>
    <source>
        <strain evidence="2">cv. 10/8</strain>
        <tissue evidence="1">Leaf</tissue>
    </source>
</reference>
<protein>
    <submittedName>
        <fullName evidence="1">Uncharacterized protein</fullName>
    </submittedName>
</protein>
<organism evidence="1 2">
    <name type="scientific">Trifolium medium</name>
    <dbReference type="NCBI Taxonomy" id="97028"/>
    <lineage>
        <taxon>Eukaryota</taxon>
        <taxon>Viridiplantae</taxon>
        <taxon>Streptophyta</taxon>
        <taxon>Embryophyta</taxon>
        <taxon>Tracheophyta</taxon>
        <taxon>Spermatophyta</taxon>
        <taxon>Magnoliopsida</taxon>
        <taxon>eudicotyledons</taxon>
        <taxon>Gunneridae</taxon>
        <taxon>Pentapetalae</taxon>
        <taxon>rosids</taxon>
        <taxon>fabids</taxon>
        <taxon>Fabales</taxon>
        <taxon>Fabaceae</taxon>
        <taxon>Papilionoideae</taxon>
        <taxon>50 kb inversion clade</taxon>
        <taxon>NPAAA clade</taxon>
        <taxon>Hologalegina</taxon>
        <taxon>IRL clade</taxon>
        <taxon>Trifolieae</taxon>
        <taxon>Trifolium</taxon>
    </lineage>
</organism>
<name>A0A392QU52_9FABA</name>
<sequence length="54" mass="5897">IVATQKGQENCGDVLEMAKLSYTTNVNDWLPLMTVPVGAQCRDVAVNIQFGMLL</sequence>
<comment type="caution">
    <text evidence="1">The sequence shown here is derived from an EMBL/GenBank/DDBJ whole genome shotgun (WGS) entry which is preliminary data.</text>
</comment>
<feature type="non-terminal residue" evidence="1">
    <location>
        <position position="1"/>
    </location>
</feature>
<accession>A0A392QU52</accession>
<proteinExistence type="predicted"/>
<keyword evidence="2" id="KW-1185">Reference proteome</keyword>
<evidence type="ECO:0000313" key="1">
    <source>
        <dbReference type="EMBL" id="MCI27120.1"/>
    </source>
</evidence>
<evidence type="ECO:0000313" key="2">
    <source>
        <dbReference type="Proteomes" id="UP000265520"/>
    </source>
</evidence>
<dbReference type="EMBL" id="LXQA010157462">
    <property type="protein sequence ID" value="MCI27120.1"/>
    <property type="molecule type" value="Genomic_DNA"/>
</dbReference>
<dbReference type="Proteomes" id="UP000265520">
    <property type="component" value="Unassembled WGS sequence"/>
</dbReference>
<dbReference type="AlphaFoldDB" id="A0A392QU52"/>